<organism evidence="1 2">
    <name type="scientific">Lacisediminihabitans changchengi</name>
    <dbReference type="NCBI Taxonomy" id="2787634"/>
    <lineage>
        <taxon>Bacteria</taxon>
        <taxon>Bacillati</taxon>
        <taxon>Actinomycetota</taxon>
        <taxon>Actinomycetes</taxon>
        <taxon>Micrococcales</taxon>
        <taxon>Microbacteriaceae</taxon>
        <taxon>Lacisediminihabitans</taxon>
    </lineage>
</organism>
<dbReference type="RefSeq" id="WP_200554571.1">
    <property type="nucleotide sequence ID" value="NZ_JAEPES010000001.1"/>
</dbReference>
<dbReference type="PANTHER" id="PTHR33361:SF2">
    <property type="entry name" value="DUF885 DOMAIN-CONTAINING PROTEIN"/>
    <property type="match status" value="1"/>
</dbReference>
<comment type="caution">
    <text evidence="1">The sequence shown here is derived from an EMBL/GenBank/DDBJ whole genome shotgun (WGS) entry which is preliminary data.</text>
</comment>
<dbReference type="AlphaFoldDB" id="A0A934W2I4"/>
<name>A0A934W2I4_9MICO</name>
<dbReference type="Proteomes" id="UP000636458">
    <property type="component" value="Unassembled WGS sequence"/>
</dbReference>
<sequence length="547" mass="60788">MTTLSEQVADLGARVWAWREETSFRSADDIPRIAHDPLWLPRIDADSMADRIAAIAEFTAAWRAHDVISEPVSVQVDHRLIGSTLARAKWDIEVLRSWERDANFLLSQILGPYVDLLLPLPPFGDRRVLGLIAALDAVPAQVAVAQANLTGTGVADLAGAAVSMLHGIEPRLAASVDGLRDVVPPEQHARLESSAAAAGSALAGYRDWLAAALPTFGPPVVVGRERFLWYLRNVALIAHDPEQLTAAAEQEYRRAVVWESIGRPRGSELPPLFAAVEEQTAQQRVDEQSIRDFYEQRDLLSQEGYGHYHVHPAPSYLSPLQWFAVNDDLTDVQRPGVDGVAYTPDPGPELPYFYAANARDPRLGIIHEGTHYQQLVRSWAHENPLRRHYFDSVANEGIAFYNEEAMLQAGLFDGSPHSRSVVQNFMRLRALRVLVDVNLATGVFDLAAGADTFVRRVPMDVETATEETAMYVATPGLAMSYQVGKLQLIAILADAIERDGSDFSFRAFHDWVWKNGNLPFSLQRWELLGDRSEVDQLDSFESTVVEW</sequence>
<proteinExistence type="predicted"/>
<evidence type="ECO:0000313" key="2">
    <source>
        <dbReference type="Proteomes" id="UP000636458"/>
    </source>
</evidence>
<reference evidence="1" key="1">
    <citation type="submission" date="2021-01" db="EMBL/GenBank/DDBJ databases">
        <title>Lacisediminihabitans sp. nov. strain G11-30, isolated from Antarctic Soil.</title>
        <authorList>
            <person name="Li J."/>
        </authorList>
    </citation>
    <scope>NUCLEOTIDE SEQUENCE</scope>
    <source>
        <strain evidence="1">G11-30</strain>
    </source>
</reference>
<dbReference type="Pfam" id="PF05960">
    <property type="entry name" value="DUF885"/>
    <property type="match status" value="1"/>
</dbReference>
<protein>
    <submittedName>
        <fullName evidence="1">DUF885 family protein</fullName>
    </submittedName>
</protein>
<dbReference type="InterPro" id="IPR010281">
    <property type="entry name" value="DUF885"/>
</dbReference>
<accession>A0A934W2I4</accession>
<evidence type="ECO:0000313" key="1">
    <source>
        <dbReference type="EMBL" id="MBK4346219.1"/>
    </source>
</evidence>
<dbReference type="EMBL" id="JAEPES010000001">
    <property type="protein sequence ID" value="MBK4346219.1"/>
    <property type="molecule type" value="Genomic_DNA"/>
</dbReference>
<gene>
    <name evidence="1" type="ORF">IV501_01095</name>
</gene>
<keyword evidence="2" id="KW-1185">Reference proteome</keyword>
<dbReference type="PANTHER" id="PTHR33361">
    <property type="entry name" value="GLR0591 PROTEIN"/>
    <property type="match status" value="1"/>
</dbReference>